<protein>
    <submittedName>
        <fullName evidence="2">ABC transporter permease</fullName>
    </submittedName>
</protein>
<feature type="transmembrane region" description="Helical" evidence="1">
    <location>
        <begin position="80"/>
        <end position="100"/>
    </location>
</feature>
<keyword evidence="1" id="KW-0812">Transmembrane</keyword>
<accession>A0A5M8QJM9</accession>
<dbReference type="EMBL" id="VOIR01000012">
    <property type="protein sequence ID" value="KAA6435190.1"/>
    <property type="molecule type" value="Genomic_DNA"/>
</dbReference>
<dbReference type="RefSeq" id="WP_146355806.1">
    <property type="nucleotide sequence ID" value="NZ_VOIR01000012.1"/>
</dbReference>
<dbReference type="OrthoDB" id="149032at2"/>
<keyword evidence="3" id="KW-1185">Reference proteome</keyword>
<evidence type="ECO:0000256" key="1">
    <source>
        <dbReference type="SAM" id="Phobius"/>
    </source>
</evidence>
<gene>
    <name evidence="2" type="ORF">FQ330_05400</name>
</gene>
<organism evidence="2 3">
    <name type="scientific">Agrococcus sediminis</name>
    <dbReference type="NCBI Taxonomy" id="2599924"/>
    <lineage>
        <taxon>Bacteria</taxon>
        <taxon>Bacillati</taxon>
        <taxon>Actinomycetota</taxon>
        <taxon>Actinomycetes</taxon>
        <taxon>Micrococcales</taxon>
        <taxon>Microbacteriaceae</taxon>
        <taxon>Agrococcus</taxon>
    </lineage>
</organism>
<feature type="transmembrane region" description="Helical" evidence="1">
    <location>
        <begin position="334"/>
        <end position="356"/>
    </location>
</feature>
<sequence>MSRTDTAPMADEASRPAPPDASGALGWLRLLGVVVGLELAQRVRSVAWYVLLGVVAIVVGGVITVLFLSLQGYQRDLGGAIFAMTIFLVMLVTSLVTPALSGNAINGDRDGGTLASTQVTQVTASQLVLGKVLGSWIASLGFLAVCTPFMLASAMLGGLRWEAVLVAIPIVVLEIGVISAIGVGLSGLIRRPVLSTVVSYLFVALFSVGTLIGFGVATIAFQTEEERQEISWDYDEQTGNATCVETDRTYTTVVARPDRVWWMLAANPYVILADAIPPHFGGDSYPDDVFGQIGLGVRGLQEPPHVESCADYDPMGGYQGDSPREIYERTVPSWFVGLGIHVALAAAAVWGAIAAVRAPARRLAPGSRIA</sequence>
<feature type="transmembrane region" description="Helical" evidence="1">
    <location>
        <begin position="46"/>
        <end position="68"/>
    </location>
</feature>
<keyword evidence="1" id="KW-1133">Transmembrane helix</keyword>
<feature type="transmembrane region" description="Helical" evidence="1">
    <location>
        <begin position="163"/>
        <end position="185"/>
    </location>
</feature>
<keyword evidence="1" id="KW-0472">Membrane</keyword>
<evidence type="ECO:0000313" key="2">
    <source>
        <dbReference type="EMBL" id="KAA6435190.1"/>
    </source>
</evidence>
<reference evidence="2 3" key="1">
    <citation type="submission" date="2019-08" db="EMBL/GenBank/DDBJ databases">
        <title>Agrococcus lahaulensis sp. nov., isolated from a cold desert of the Indian Himalayas.</title>
        <authorList>
            <person name="Qu J.H."/>
        </authorList>
    </citation>
    <scope>NUCLEOTIDE SEQUENCE [LARGE SCALE GENOMIC DNA]</scope>
    <source>
        <strain evidence="2 3">NS18</strain>
    </source>
</reference>
<dbReference type="AlphaFoldDB" id="A0A5M8QJM9"/>
<comment type="caution">
    <text evidence="2">The sequence shown here is derived from an EMBL/GenBank/DDBJ whole genome shotgun (WGS) entry which is preliminary data.</text>
</comment>
<evidence type="ECO:0000313" key="3">
    <source>
        <dbReference type="Proteomes" id="UP000323221"/>
    </source>
</evidence>
<proteinExistence type="predicted"/>
<dbReference type="Proteomes" id="UP000323221">
    <property type="component" value="Unassembled WGS sequence"/>
</dbReference>
<feature type="transmembrane region" description="Helical" evidence="1">
    <location>
        <begin position="136"/>
        <end position="156"/>
    </location>
</feature>
<feature type="transmembrane region" description="Helical" evidence="1">
    <location>
        <begin position="197"/>
        <end position="221"/>
    </location>
</feature>
<name>A0A5M8QJM9_9MICO</name>